<evidence type="ECO:0000313" key="5">
    <source>
        <dbReference type="Proteomes" id="UP000541444"/>
    </source>
</evidence>
<organism evidence="4 5">
    <name type="scientific">Kingdonia uniflora</name>
    <dbReference type="NCBI Taxonomy" id="39325"/>
    <lineage>
        <taxon>Eukaryota</taxon>
        <taxon>Viridiplantae</taxon>
        <taxon>Streptophyta</taxon>
        <taxon>Embryophyta</taxon>
        <taxon>Tracheophyta</taxon>
        <taxon>Spermatophyta</taxon>
        <taxon>Magnoliopsida</taxon>
        <taxon>Ranunculales</taxon>
        <taxon>Circaeasteraceae</taxon>
        <taxon>Kingdonia</taxon>
    </lineage>
</organism>
<keyword evidence="2" id="KW-0472">Membrane</keyword>
<feature type="compositionally biased region" description="Low complexity" evidence="1">
    <location>
        <begin position="262"/>
        <end position="272"/>
    </location>
</feature>
<dbReference type="OrthoDB" id="1933168at2759"/>
<feature type="domain" description="DUF4408" evidence="3">
    <location>
        <begin position="46"/>
        <end position="76"/>
    </location>
</feature>
<feature type="transmembrane region" description="Helical" evidence="2">
    <location>
        <begin position="12"/>
        <end position="34"/>
    </location>
</feature>
<dbReference type="Pfam" id="PF05553">
    <property type="entry name" value="DUF761"/>
    <property type="match status" value="1"/>
</dbReference>
<protein>
    <recommendedName>
        <fullName evidence="3">DUF4408 domain-containing protein</fullName>
    </recommendedName>
</protein>
<feature type="region of interest" description="Disordered" evidence="1">
    <location>
        <begin position="256"/>
        <end position="285"/>
    </location>
</feature>
<dbReference type="PANTHER" id="PTHR33098:SF75">
    <property type="entry name" value="DUF4408 DOMAIN PROTEIN"/>
    <property type="match status" value="1"/>
</dbReference>
<dbReference type="Pfam" id="PF14364">
    <property type="entry name" value="DUF4408"/>
    <property type="match status" value="1"/>
</dbReference>
<feature type="region of interest" description="Disordered" evidence="1">
    <location>
        <begin position="143"/>
        <end position="187"/>
    </location>
</feature>
<sequence length="323" mass="35588">MVDSKRFQTVIWTVKLALLSIGIVSTFLLLKVAIPYSCSVVVSAPPKIWASFKSWLSPLYLYILVNFIIIGIAVSSFHQKGSEEAEAKKKVEKEEVLSDSGGKLWLENGALLGDSGEKAVVKLVESSLSLSLLSESETSCVSSITEESGSGGNRQEELSVSSARNVMRKPKQSYRRSVSSIAHSTTATSKLRKVQKLEEGDENTLDATWKSITEGRGEPVTRQLKKSDTWNLAPAAPIKPELEQMLAQRELRKSETFNDTASLASSGSNSSGSSGGLGRESSLSQDELNRRVEAFIKKINNDIRLQRQESYERYNEMVNRGVY</sequence>
<feature type="transmembrane region" description="Helical" evidence="2">
    <location>
        <begin position="54"/>
        <end position="74"/>
    </location>
</feature>
<evidence type="ECO:0000259" key="3">
    <source>
        <dbReference type="Pfam" id="PF14364"/>
    </source>
</evidence>
<reference evidence="4 5" key="1">
    <citation type="journal article" date="2020" name="IScience">
        <title>Genome Sequencing of the Endangered Kingdonia uniflora (Circaeasteraceae, Ranunculales) Reveals Potential Mechanisms of Evolutionary Specialization.</title>
        <authorList>
            <person name="Sun Y."/>
            <person name="Deng T."/>
            <person name="Zhang A."/>
            <person name="Moore M.J."/>
            <person name="Landis J.B."/>
            <person name="Lin N."/>
            <person name="Zhang H."/>
            <person name="Zhang X."/>
            <person name="Huang J."/>
            <person name="Zhang X."/>
            <person name="Sun H."/>
            <person name="Wang H."/>
        </authorList>
    </citation>
    <scope>NUCLEOTIDE SEQUENCE [LARGE SCALE GENOMIC DNA]</scope>
    <source>
        <strain evidence="4">TB1705</strain>
        <tissue evidence="4">Leaf</tissue>
    </source>
</reference>
<keyword evidence="2" id="KW-1133">Transmembrane helix</keyword>
<dbReference type="Proteomes" id="UP000541444">
    <property type="component" value="Unassembled WGS sequence"/>
</dbReference>
<evidence type="ECO:0000313" key="4">
    <source>
        <dbReference type="EMBL" id="KAF6153351.1"/>
    </source>
</evidence>
<feature type="compositionally biased region" description="Polar residues" evidence="1">
    <location>
        <begin position="175"/>
        <end position="187"/>
    </location>
</feature>
<dbReference type="PANTHER" id="PTHR33098">
    <property type="entry name" value="COTTON FIBER (DUF761)"/>
    <property type="match status" value="1"/>
</dbReference>
<evidence type="ECO:0000256" key="1">
    <source>
        <dbReference type="SAM" id="MobiDB-lite"/>
    </source>
</evidence>
<dbReference type="InterPro" id="IPR008480">
    <property type="entry name" value="DUF761_pln"/>
</dbReference>
<gene>
    <name evidence="4" type="ORF">GIB67_003541</name>
</gene>
<accession>A0A7J7MEQ8</accession>
<dbReference type="InterPro" id="IPR025520">
    <property type="entry name" value="DUF4408"/>
</dbReference>
<proteinExistence type="predicted"/>
<dbReference type="EMBL" id="JACGCM010001564">
    <property type="protein sequence ID" value="KAF6153351.1"/>
    <property type="molecule type" value="Genomic_DNA"/>
</dbReference>
<comment type="caution">
    <text evidence="4">The sequence shown here is derived from an EMBL/GenBank/DDBJ whole genome shotgun (WGS) entry which is preliminary data.</text>
</comment>
<dbReference type="AlphaFoldDB" id="A0A7J7MEQ8"/>
<keyword evidence="5" id="KW-1185">Reference proteome</keyword>
<name>A0A7J7MEQ8_9MAGN</name>
<keyword evidence="2" id="KW-0812">Transmembrane</keyword>
<evidence type="ECO:0000256" key="2">
    <source>
        <dbReference type="SAM" id="Phobius"/>
    </source>
</evidence>